<accession>A0A315Y579</accession>
<dbReference type="PIRSF" id="PIRSF026782">
    <property type="entry name" value="CbiD"/>
    <property type="match status" value="1"/>
</dbReference>
<evidence type="ECO:0000256" key="2">
    <source>
        <dbReference type="ARBA" id="ARBA00022603"/>
    </source>
</evidence>
<keyword evidence="3 5" id="KW-0808">Transferase</keyword>
<dbReference type="Proteomes" id="UP000245720">
    <property type="component" value="Unassembled WGS sequence"/>
</dbReference>
<dbReference type="Gene3D" id="3.30.2110.10">
    <property type="entry name" value="CbiD-like"/>
    <property type="match status" value="1"/>
</dbReference>
<dbReference type="NCBIfam" id="TIGR00312">
    <property type="entry name" value="cbiD"/>
    <property type="match status" value="1"/>
</dbReference>
<dbReference type="GO" id="GO:0019251">
    <property type="term" value="P:anaerobic cobalamin biosynthetic process"/>
    <property type="evidence" value="ECO:0007669"/>
    <property type="project" value="UniProtKB-UniRule"/>
</dbReference>
<dbReference type="EMBL" id="QGDI01000003">
    <property type="protein sequence ID" value="PWJ14189.1"/>
    <property type="molecule type" value="Genomic_DNA"/>
</dbReference>
<dbReference type="OrthoDB" id="6439987at2"/>
<dbReference type="GO" id="GO:0043780">
    <property type="term" value="F:cobalt-precorrin-5B C1-methyltransferase activity"/>
    <property type="evidence" value="ECO:0007669"/>
    <property type="project" value="RHEA"/>
</dbReference>
<keyword evidence="2 5" id="KW-0489">Methyltransferase</keyword>
<comment type="caution">
    <text evidence="6">The sequence shown here is derived from an EMBL/GenBank/DDBJ whole genome shotgun (WGS) entry which is preliminary data.</text>
</comment>
<dbReference type="HAMAP" id="MF_00787">
    <property type="entry name" value="CbiD"/>
    <property type="match status" value="1"/>
</dbReference>
<dbReference type="AlphaFoldDB" id="A0A315Y579"/>
<dbReference type="RefSeq" id="WP_109725958.1">
    <property type="nucleotide sequence ID" value="NZ_QGDI01000003.1"/>
</dbReference>
<evidence type="ECO:0000313" key="6">
    <source>
        <dbReference type="EMBL" id="PWJ14189.1"/>
    </source>
</evidence>
<keyword evidence="4 5" id="KW-0949">S-adenosyl-L-methionine</keyword>
<dbReference type="GO" id="GO:0032259">
    <property type="term" value="P:methylation"/>
    <property type="evidence" value="ECO:0007669"/>
    <property type="project" value="UniProtKB-KW"/>
</dbReference>
<comment type="similarity">
    <text evidence="5">Belongs to the CbiD family.</text>
</comment>
<dbReference type="InterPro" id="IPR002748">
    <property type="entry name" value="CbiD"/>
</dbReference>
<comment type="pathway">
    <text evidence="5">Cofactor biosynthesis; adenosylcobalamin biosynthesis; cob(II)yrinate a,c-diamide from sirohydrochlorin (anaerobic route): step 6/10.</text>
</comment>
<evidence type="ECO:0000313" key="7">
    <source>
        <dbReference type="Proteomes" id="UP000245720"/>
    </source>
</evidence>
<dbReference type="EC" id="2.1.1.195" evidence="5"/>
<dbReference type="InterPro" id="IPR036074">
    <property type="entry name" value="CbiD_sf"/>
</dbReference>
<evidence type="ECO:0000256" key="1">
    <source>
        <dbReference type="ARBA" id="ARBA00022573"/>
    </source>
</evidence>
<dbReference type="Pfam" id="PF01888">
    <property type="entry name" value="CbiD"/>
    <property type="match status" value="1"/>
</dbReference>
<evidence type="ECO:0000256" key="3">
    <source>
        <dbReference type="ARBA" id="ARBA00022679"/>
    </source>
</evidence>
<dbReference type="UniPathway" id="UPA00148">
    <property type="reaction ID" value="UER00227"/>
</dbReference>
<evidence type="ECO:0000256" key="4">
    <source>
        <dbReference type="ARBA" id="ARBA00022691"/>
    </source>
</evidence>
<proteinExistence type="inferred from homology"/>
<name>A0A315Y579_RUMFL</name>
<sequence>MRLEEYVYRGAEKLRCGYTTGSCAAAAAKAAAEMIFTGHEVTGVKLMTPKGIMLDLDVADAEMKDGSASCAIVKDSGDDPDITNGIRVYSRVRLIPEGTVILGGEGVGVVTKAGLDRPVGDAAINTVPRRMISGAVAEIAEKYGYSGGFEVTVSIPQGVELAKKTFNPRMGIEGGISVIGTSGIVEPMSNTAVIETIRAEANIRRAAGQRNMLLTIGNYSEDFVQRELPFSLERSVTCSNFIGDAIDIGMELGSESILIVGHIGKLVKLGAGIMNTHSSWADGRMDVLVTCGVLAGADTDTLKRLPECATADAAMDILEEGGYLEKTADILSQRMDSYLRARVKDSIPIAALAFSYKRQLQVRTALAEELIKAITEEENG</sequence>
<evidence type="ECO:0000256" key="5">
    <source>
        <dbReference type="HAMAP-Rule" id="MF_00787"/>
    </source>
</evidence>
<reference evidence="6 7" key="1">
    <citation type="submission" date="2018-05" db="EMBL/GenBank/DDBJ databases">
        <title>The Hungate 1000. A catalogue of reference genomes from the rumen microbiome.</title>
        <authorList>
            <person name="Kelly W."/>
        </authorList>
    </citation>
    <scope>NUCLEOTIDE SEQUENCE [LARGE SCALE GENOMIC DNA]</scope>
    <source>
        <strain evidence="6 7">SAb67</strain>
    </source>
</reference>
<keyword evidence="1 5" id="KW-0169">Cobalamin biosynthesis</keyword>
<dbReference type="PANTHER" id="PTHR35863">
    <property type="entry name" value="COBALT-PRECORRIN-5B C(1)-METHYLTRANSFERASE"/>
    <property type="match status" value="1"/>
</dbReference>
<gene>
    <name evidence="5" type="primary">cbiD</name>
    <name evidence="6" type="ORF">IE37_01124</name>
</gene>
<protein>
    <recommendedName>
        <fullName evidence="5">Cobalt-precorrin-5B C(1)-methyltransferase</fullName>
        <ecNumber evidence="5">2.1.1.195</ecNumber>
    </recommendedName>
    <alternativeName>
        <fullName evidence="5">Cobalt-precorrin-6A synthase</fullName>
    </alternativeName>
</protein>
<comment type="catalytic activity">
    <reaction evidence="5">
        <text>Co-precorrin-5B + S-adenosyl-L-methionine = Co-precorrin-6A + S-adenosyl-L-homocysteine</text>
        <dbReference type="Rhea" id="RHEA:26285"/>
        <dbReference type="ChEBI" id="CHEBI:57856"/>
        <dbReference type="ChEBI" id="CHEBI:59789"/>
        <dbReference type="ChEBI" id="CHEBI:60063"/>
        <dbReference type="ChEBI" id="CHEBI:60064"/>
        <dbReference type="EC" id="2.1.1.195"/>
    </reaction>
</comment>
<comment type="function">
    <text evidence="5">Catalyzes the methylation of C-1 in cobalt-precorrin-5B to form cobalt-precorrin-6A.</text>
</comment>
<dbReference type="PANTHER" id="PTHR35863:SF1">
    <property type="entry name" value="COBALT-PRECORRIN-5B C(1)-METHYLTRANSFERASE"/>
    <property type="match status" value="1"/>
</dbReference>
<dbReference type="SUPFAM" id="SSF111342">
    <property type="entry name" value="CbiD-like"/>
    <property type="match status" value="1"/>
</dbReference>
<organism evidence="6 7">
    <name type="scientific">Ruminococcus flavefaciens</name>
    <dbReference type="NCBI Taxonomy" id="1265"/>
    <lineage>
        <taxon>Bacteria</taxon>
        <taxon>Bacillati</taxon>
        <taxon>Bacillota</taxon>
        <taxon>Clostridia</taxon>
        <taxon>Eubacteriales</taxon>
        <taxon>Oscillospiraceae</taxon>
        <taxon>Ruminococcus</taxon>
    </lineage>
</organism>